<evidence type="ECO:0000256" key="1">
    <source>
        <dbReference type="SAM" id="MobiDB-lite"/>
    </source>
</evidence>
<name>A0A5B9QIC1_9BACT</name>
<accession>A0A5B9QIC1</accession>
<keyword evidence="4" id="KW-1185">Reference proteome</keyword>
<proteinExistence type="predicted"/>
<evidence type="ECO:0000256" key="2">
    <source>
        <dbReference type="SAM" id="SignalP"/>
    </source>
</evidence>
<dbReference type="AlphaFoldDB" id="A0A5B9QIC1"/>
<gene>
    <name evidence="3" type="ORF">Pr1d_47880</name>
</gene>
<evidence type="ECO:0000313" key="3">
    <source>
        <dbReference type="EMBL" id="QEG37442.1"/>
    </source>
</evidence>
<protein>
    <recommendedName>
        <fullName evidence="5">Secreted protein</fullName>
    </recommendedName>
</protein>
<evidence type="ECO:0008006" key="5">
    <source>
        <dbReference type="Google" id="ProtNLM"/>
    </source>
</evidence>
<sequence length="69" mass="7296" precursor="true">MAPILFSRSVRCVLVTLILLCGTTLSGCGSDENEINIPENPLPIPGPEARLSRGTDQSANDTEQSQTAP</sequence>
<evidence type="ECO:0000313" key="4">
    <source>
        <dbReference type="Proteomes" id="UP000323917"/>
    </source>
</evidence>
<feature type="chain" id="PRO_5022812304" description="Secreted protein" evidence="2">
    <location>
        <begin position="27"/>
        <end position="69"/>
    </location>
</feature>
<reference evidence="3 4" key="1">
    <citation type="submission" date="2019-08" db="EMBL/GenBank/DDBJ databases">
        <title>Deep-cultivation of Planctomycetes and their phenomic and genomic characterization uncovers novel biology.</title>
        <authorList>
            <person name="Wiegand S."/>
            <person name="Jogler M."/>
            <person name="Boedeker C."/>
            <person name="Pinto D."/>
            <person name="Vollmers J."/>
            <person name="Rivas-Marin E."/>
            <person name="Kohn T."/>
            <person name="Peeters S.H."/>
            <person name="Heuer A."/>
            <person name="Rast P."/>
            <person name="Oberbeckmann S."/>
            <person name="Bunk B."/>
            <person name="Jeske O."/>
            <person name="Meyerdierks A."/>
            <person name="Storesund J.E."/>
            <person name="Kallscheuer N."/>
            <person name="Luecker S."/>
            <person name="Lage O.M."/>
            <person name="Pohl T."/>
            <person name="Merkel B.J."/>
            <person name="Hornburger P."/>
            <person name="Mueller R.-W."/>
            <person name="Bruemmer F."/>
            <person name="Labrenz M."/>
            <person name="Spormann A.M."/>
            <person name="Op den Camp H."/>
            <person name="Overmann J."/>
            <person name="Amann R."/>
            <person name="Jetten M.S.M."/>
            <person name="Mascher T."/>
            <person name="Medema M.H."/>
            <person name="Devos D.P."/>
            <person name="Kaster A.-K."/>
            <person name="Ovreas L."/>
            <person name="Rohde M."/>
            <person name="Galperin M.Y."/>
            <person name="Jogler C."/>
        </authorList>
    </citation>
    <scope>NUCLEOTIDE SEQUENCE [LARGE SCALE GENOMIC DNA]</scope>
    <source>
        <strain evidence="3 4">Pr1d</strain>
    </source>
</reference>
<dbReference type="Proteomes" id="UP000323917">
    <property type="component" value="Chromosome"/>
</dbReference>
<keyword evidence="2" id="KW-0732">Signal</keyword>
<feature type="signal peptide" evidence="2">
    <location>
        <begin position="1"/>
        <end position="26"/>
    </location>
</feature>
<dbReference type="EMBL" id="CP042913">
    <property type="protein sequence ID" value="QEG37442.1"/>
    <property type="molecule type" value="Genomic_DNA"/>
</dbReference>
<dbReference type="KEGG" id="bgok:Pr1d_47880"/>
<organism evidence="3 4">
    <name type="scientific">Bythopirellula goksoeyrii</name>
    <dbReference type="NCBI Taxonomy" id="1400387"/>
    <lineage>
        <taxon>Bacteria</taxon>
        <taxon>Pseudomonadati</taxon>
        <taxon>Planctomycetota</taxon>
        <taxon>Planctomycetia</taxon>
        <taxon>Pirellulales</taxon>
        <taxon>Lacipirellulaceae</taxon>
        <taxon>Bythopirellula</taxon>
    </lineage>
</organism>
<feature type="compositionally biased region" description="Polar residues" evidence="1">
    <location>
        <begin position="54"/>
        <end position="69"/>
    </location>
</feature>
<feature type="region of interest" description="Disordered" evidence="1">
    <location>
        <begin position="27"/>
        <end position="69"/>
    </location>
</feature>